<comment type="caution">
    <text evidence="2">The sequence shown here is derived from an EMBL/GenBank/DDBJ whole genome shotgun (WGS) entry which is preliminary data.</text>
</comment>
<organism evidence="2 3">
    <name type="scientific">Jeotgalibacillus marinus</name>
    <dbReference type="NCBI Taxonomy" id="86667"/>
    <lineage>
        <taxon>Bacteria</taxon>
        <taxon>Bacillati</taxon>
        <taxon>Bacillota</taxon>
        <taxon>Bacilli</taxon>
        <taxon>Bacillales</taxon>
        <taxon>Caryophanaceae</taxon>
        <taxon>Jeotgalibacillus</taxon>
    </lineage>
</organism>
<feature type="transmembrane region" description="Helical" evidence="1">
    <location>
        <begin position="142"/>
        <end position="161"/>
    </location>
</feature>
<protein>
    <recommendedName>
        <fullName evidence="4">ABC transporter permease</fullName>
    </recommendedName>
</protein>
<feature type="transmembrane region" description="Helical" evidence="1">
    <location>
        <begin position="21"/>
        <end position="43"/>
    </location>
</feature>
<keyword evidence="1" id="KW-1133">Transmembrane helix</keyword>
<dbReference type="RefSeq" id="WP_367779220.1">
    <property type="nucleotide sequence ID" value="NZ_JBFMIA010000005.1"/>
</dbReference>
<dbReference type="EMBL" id="JBFMIA010000005">
    <property type="protein sequence ID" value="MEW9501737.1"/>
    <property type="molecule type" value="Genomic_DNA"/>
</dbReference>
<feature type="transmembrane region" description="Helical" evidence="1">
    <location>
        <begin position="259"/>
        <end position="282"/>
    </location>
</feature>
<feature type="transmembrane region" description="Helical" evidence="1">
    <location>
        <begin position="200"/>
        <end position="221"/>
    </location>
</feature>
<evidence type="ECO:0008006" key="4">
    <source>
        <dbReference type="Google" id="ProtNLM"/>
    </source>
</evidence>
<feature type="transmembrane region" description="Helical" evidence="1">
    <location>
        <begin position="69"/>
        <end position="90"/>
    </location>
</feature>
<accession>A0ABV3Q338</accession>
<keyword evidence="3" id="KW-1185">Reference proteome</keyword>
<evidence type="ECO:0000256" key="1">
    <source>
        <dbReference type="SAM" id="Phobius"/>
    </source>
</evidence>
<feature type="transmembrane region" description="Helical" evidence="1">
    <location>
        <begin position="111"/>
        <end position="136"/>
    </location>
</feature>
<evidence type="ECO:0000313" key="3">
    <source>
        <dbReference type="Proteomes" id="UP001556040"/>
    </source>
</evidence>
<name>A0ABV3Q338_9BACL</name>
<reference evidence="2 3" key="1">
    <citation type="journal article" date="1979" name="Int. J. Syst. Evol. Microbiol.">
        <title>Bacillus globisporus subsp. marinus subsp. nov.</title>
        <authorList>
            <person name="Liu H."/>
        </authorList>
    </citation>
    <scope>NUCLEOTIDE SEQUENCE [LARGE SCALE GENOMIC DNA]</scope>
    <source>
        <strain evidence="2 3">DSM 1297</strain>
    </source>
</reference>
<feature type="transmembrane region" description="Helical" evidence="1">
    <location>
        <begin position="168"/>
        <end position="194"/>
    </location>
</feature>
<proteinExistence type="predicted"/>
<feature type="transmembrane region" description="Helical" evidence="1">
    <location>
        <begin position="228"/>
        <end position="253"/>
    </location>
</feature>
<evidence type="ECO:0000313" key="2">
    <source>
        <dbReference type="EMBL" id="MEW9501737.1"/>
    </source>
</evidence>
<sequence>MHNKYTAYSYVSIKTLFPAKSLFSGFLFNLIIALIVTTLLLIFKPDIPFIGNIDTGSDSLISSLNVVKGVALIIVFFLFSNVAIMMQNVFEDRDSKVSEVISTSITEKHYLFGKLVTSFYNMLVVFISMALAIFIASMVYSLFSSTFNVFTVVLAPIFSSFTLKGSLFFAGCVLIVMIMLATSILFTLSLAIKINSLVDAAPVALIILLPYMVLFGLFIFLPTSTVETWILISTIVMFIPIFSPLFILIYAMLNGFELLTYLAILISVIYGFVLFGGVSNIYKYAFYTREKLSLTQLLKLSVKEKAR</sequence>
<dbReference type="Proteomes" id="UP001556040">
    <property type="component" value="Unassembled WGS sequence"/>
</dbReference>
<keyword evidence="1" id="KW-0472">Membrane</keyword>
<keyword evidence="1" id="KW-0812">Transmembrane</keyword>
<gene>
    <name evidence="2" type="ORF">AB1471_07965</name>
</gene>